<dbReference type="AlphaFoldDB" id="A0AAV4WU72"/>
<gene>
    <name evidence="2" type="ORF">CDAR_519971</name>
</gene>
<proteinExistence type="predicted"/>
<evidence type="ECO:0000313" key="3">
    <source>
        <dbReference type="Proteomes" id="UP001054837"/>
    </source>
</evidence>
<evidence type="ECO:0000256" key="1">
    <source>
        <dbReference type="SAM" id="MobiDB-lite"/>
    </source>
</evidence>
<dbReference type="Proteomes" id="UP001054837">
    <property type="component" value="Unassembled WGS sequence"/>
</dbReference>
<comment type="caution">
    <text evidence="2">The sequence shown here is derived from an EMBL/GenBank/DDBJ whole genome shotgun (WGS) entry which is preliminary data.</text>
</comment>
<name>A0AAV4WU72_9ARAC</name>
<feature type="compositionally biased region" description="Basic residues" evidence="1">
    <location>
        <begin position="51"/>
        <end position="67"/>
    </location>
</feature>
<sequence>IELSCTDSYCRPPPYPLPCRHPTKEFFLLPLFRAVLQKGTTTSSLNGNKESHKRNFRKARVRKRRKSKSAENTLFFEAKGKIEGLWGGIEVHTRSSPLEGVGEGPSKAQAPPCSLKIRSFVRNGVEAYWYPPNLSGRFQ</sequence>
<organism evidence="2 3">
    <name type="scientific">Caerostris darwini</name>
    <dbReference type="NCBI Taxonomy" id="1538125"/>
    <lineage>
        <taxon>Eukaryota</taxon>
        <taxon>Metazoa</taxon>
        <taxon>Ecdysozoa</taxon>
        <taxon>Arthropoda</taxon>
        <taxon>Chelicerata</taxon>
        <taxon>Arachnida</taxon>
        <taxon>Araneae</taxon>
        <taxon>Araneomorphae</taxon>
        <taxon>Entelegynae</taxon>
        <taxon>Araneoidea</taxon>
        <taxon>Araneidae</taxon>
        <taxon>Caerostris</taxon>
    </lineage>
</organism>
<reference evidence="2 3" key="1">
    <citation type="submission" date="2021-06" db="EMBL/GenBank/DDBJ databases">
        <title>Caerostris darwini draft genome.</title>
        <authorList>
            <person name="Kono N."/>
            <person name="Arakawa K."/>
        </authorList>
    </citation>
    <scope>NUCLEOTIDE SEQUENCE [LARGE SCALE GENOMIC DNA]</scope>
</reference>
<feature type="non-terminal residue" evidence="2">
    <location>
        <position position="1"/>
    </location>
</feature>
<evidence type="ECO:0000313" key="2">
    <source>
        <dbReference type="EMBL" id="GIY85364.1"/>
    </source>
</evidence>
<dbReference type="EMBL" id="BPLQ01015035">
    <property type="protein sequence ID" value="GIY85364.1"/>
    <property type="molecule type" value="Genomic_DNA"/>
</dbReference>
<protein>
    <submittedName>
        <fullName evidence="2">Uncharacterized protein</fullName>
    </submittedName>
</protein>
<keyword evidence="3" id="KW-1185">Reference proteome</keyword>
<feature type="region of interest" description="Disordered" evidence="1">
    <location>
        <begin position="40"/>
        <end position="69"/>
    </location>
</feature>
<accession>A0AAV4WU72</accession>